<organism evidence="2 3">
    <name type="scientific">Dovyalis caffra</name>
    <dbReference type="NCBI Taxonomy" id="77055"/>
    <lineage>
        <taxon>Eukaryota</taxon>
        <taxon>Viridiplantae</taxon>
        <taxon>Streptophyta</taxon>
        <taxon>Embryophyta</taxon>
        <taxon>Tracheophyta</taxon>
        <taxon>Spermatophyta</taxon>
        <taxon>Magnoliopsida</taxon>
        <taxon>eudicotyledons</taxon>
        <taxon>Gunneridae</taxon>
        <taxon>Pentapetalae</taxon>
        <taxon>rosids</taxon>
        <taxon>fabids</taxon>
        <taxon>Malpighiales</taxon>
        <taxon>Salicaceae</taxon>
        <taxon>Flacourtieae</taxon>
        <taxon>Dovyalis</taxon>
    </lineage>
</organism>
<evidence type="ECO:0000313" key="3">
    <source>
        <dbReference type="Proteomes" id="UP001314170"/>
    </source>
</evidence>
<dbReference type="EMBL" id="CAWUPB010001160">
    <property type="protein sequence ID" value="CAK7341109.1"/>
    <property type="molecule type" value="Genomic_DNA"/>
</dbReference>
<feature type="region of interest" description="Disordered" evidence="1">
    <location>
        <begin position="97"/>
        <end position="126"/>
    </location>
</feature>
<feature type="compositionally biased region" description="Polar residues" evidence="1">
    <location>
        <begin position="104"/>
        <end position="114"/>
    </location>
</feature>
<proteinExistence type="predicted"/>
<sequence length="126" mass="14081">MAENLRKCVISRSIDDWNIEFCWAKRNVQKKCFMSTLQPTYGLCKEINSRTHEGKEAASEDLVEWMIICSIKCRLHKGRTLQEALVNAKHTLIACRGGLKGPTGKSTKASNLPEISSPKIASKESS</sequence>
<dbReference type="AlphaFoldDB" id="A0AAV1RZS4"/>
<reference evidence="2 3" key="1">
    <citation type="submission" date="2024-01" db="EMBL/GenBank/DDBJ databases">
        <authorList>
            <person name="Waweru B."/>
        </authorList>
    </citation>
    <scope>NUCLEOTIDE SEQUENCE [LARGE SCALE GENOMIC DNA]</scope>
</reference>
<accession>A0AAV1RZS4</accession>
<dbReference type="Proteomes" id="UP001314170">
    <property type="component" value="Unassembled WGS sequence"/>
</dbReference>
<evidence type="ECO:0000313" key="2">
    <source>
        <dbReference type="EMBL" id="CAK7341109.1"/>
    </source>
</evidence>
<name>A0AAV1RZS4_9ROSI</name>
<comment type="caution">
    <text evidence="2">The sequence shown here is derived from an EMBL/GenBank/DDBJ whole genome shotgun (WGS) entry which is preliminary data.</text>
</comment>
<protein>
    <submittedName>
        <fullName evidence="2">Uncharacterized protein</fullName>
    </submittedName>
</protein>
<keyword evidence="3" id="KW-1185">Reference proteome</keyword>
<gene>
    <name evidence="2" type="ORF">DCAF_LOCUS16118</name>
</gene>
<evidence type="ECO:0000256" key="1">
    <source>
        <dbReference type="SAM" id="MobiDB-lite"/>
    </source>
</evidence>